<dbReference type="InterPro" id="IPR004300">
    <property type="entry name" value="Glyco_hydro_57_N"/>
</dbReference>
<dbReference type="Proteomes" id="UP000886066">
    <property type="component" value="Unassembled WGS sequence"/>
</dbReference>
<comment type="caution">
    <text evidence="4">The sequence shown here is derived from an EMBL/GenBank/DDBJ whole genome shotgun (WGS) entry which is preliminary data.</text>
</comment>
<proteinExistence type="inferred from homology"/>
<name>A0A7C1DGE8_UNCKA</name>
<dbReference type="InterPro" id="IPR052046">
    <property type="entry name" value="GH57_Enzymes"/>
</dbReference>
<dbReference type="GO" id="GO:0005975">
    <property type="term" value="P:carbohydrate metabolic process"/>
    <property type="evidence" value="ECO:0007669"/>
    <property type="project" value="InterPro"/>
</dbReference>
<dbReference type="PANTHER" id="PTHR36306">
    <property type="entry name" value="ALPHA-AMYLASE-RELATED-RELATED"/>
    <property type="match status" value="1"/>
</dbReference>
<dbReference type="Pfam" id="PF03065">
    <property type="entry name" value="Glyco_hydro_57"/>
    <property type="match status" value="1"/>
</dbReference>
<dbReference type="EMBL" id="DSDM01000085">
    <property type="protein sequence ID" value="HDQ88784.1"/>
    <property type="molecule type" value="Genomic_DNA"/>
</dbReference>
<evidence type="ECO:0000259" key="3">
    <source>
        <dbReference type="Pfam" id="PF03065"/>
    </source>
</evidence>
<evidence type="ECO:0000256" key="1">
    <source>
        <dbReference type="ARBA" id="ARBA00006821"/>
    </source>
</evidence>
<protein>
    <recommendedName>
        <fullName evidence="3">Glycoside hydrolase family 57 N-terminal domain-containing protein</fullName>
    </recommendedName>
</protein>
<accession>A0A7C1DGE8</accession>
<evidence type="ECO:0000313" key="4">
    <source>
        <dbReference type="EMBL" id="HDQ88784.1"/>
    </source>
</evidence>
<evidence type="ECO:0000256" key="2">
    <source>
        <dbReference type="ARBA" id="ARBA00023277"/>
    </source>
</evidence>
<dbReference type="Gene3D" id="3.20.110.20">
    <property type="match status" value="1"/>
</dbReference>
<organism evidence="4">
    <name type="scientific">candidate division WWE3 bacterium</name>
    <dbReference type="NCBI Taxonomy" id="2053526"/>
    <lineage>
        <taxon>Bacteria</taxon>
        <taxon>Katanobacteria</taxon>
    </lineage>
</organism>
<feature type="domain" description="Glycoside hydrolase family 57 N-terminal" evidence="3">
    <location>
        <begin position="12"/>
        <end position="267"/>
    </location>
</feature>
<reference evidence="4" key="1">
    <citation type="journal article" date="2020" name="mSystems">
        <title>Genome- and Community-Level Interaction Insights into Carbon Utilization and Element Cycling Functions of Hydrothermarchaeota in Hydrothermal Sediment.</title>
        <authorList>
            <person name="Zhou Z."/>
            <person name="Liu Y."/>
            <person name="Xu W."/>
            <person name="Pan J."/>
            <person name="Luo Z.H."/>
            <person name="Li M."/>
        </authorList>
    </citation>
    <scope>NUCLEOTIDE SEQUENCE [LARGE SCALE GENOMIC DNA]</scope>
    <source>
        <strain evidence="4">SpSt-1219</strain>
    </source>
</reference>
<dbReference type="PANTHER" id="PTHR36306:SF1">
    <property type="entry name" value="ALPHA-AMYLASE-RELATED"/>
    <property type="match status" value="1"/>
</dbReference>
<comment type="similarity">
    <text evidence="1">Belongs to the glycosyl hydrolase 57 family.</text>
</comment>
<dbReference type="InterPro" id="IPR011330">
    <property type="entry name" value="Glyco_hydro/deAcase_b/a-brl"/>
</dbReference>
<dbReference type="SUPFAM" id="SSF88713">
    <property type="entry name" value="Glycoside hydrolase/deacetylase"/>
    <property type="match status" value="1"/>
</dbReference>
<gene>
    <name evidence="4" type="ORF">ENN92_01395</name>
</gene>
<keyword evidence="2" id="KW-0119">Carbohydrate metabolism</keyword>
<dbReference type="AlphaFoldDB" id="A0A7C1DGE8"/>
<dbReference type="GO" id="GO:0003824">
    <property type="term" value="F:catalytic activity"/>
    <property type="evidence" value="ECO:0007669"/>
    <property type="project" value="InterPro"/>
</dbReference>
<sequence>MRVKIALLLHLYQPVTQSEEVFRRVYADSYAPLIKKISKTKNISVSIDLPLSLLEQMDRYGYQSWIADVKELVRLEKLEIVGSAAYHPLLSKLPKNIIEKQVILNEYGIGYYFGDLQNLEGESAVLLRDVVGFFPPEVSVNERVLSVLDSLGYKWMIIDESSIPFDLNYQHKHGVYQFKDYSAKLVCRNRSFSNMLSFKRDLDVEEITDALRFFKANDKSFAVVMDGEFFGHHYGEGFLVFDKLIESGQVLDIEFSTVSSYVEDEAPVLLKDFVEASWGASDQDMSEGTNYPMWCDPSNEIHKLQWDLIDTVLSFYKDDYFMTEVEDYATLPIWKAEGLSQISNSVLRKKVAKEVLLQKSLHSDQFWWASKKTLPAGEFLYDPNMIRKGLQVIENFVELYFGGKDLALVQEKIARIKSVLEES</sequence>